<reference evidence="10 11" key="1">
    <citation type="journal article" date="2018" name="Int. J. Syst. Evol. Microbiol.">
        <title>Uliginosibacterium sediminicola sp. nov., isolated from freshwater sediment.</title>
        <authorList>
            <person name="Hwang W.M."/>
            <person name="Kim S.M."/>
            <person name="Kang K."/>
            <person name="Ahn T.Y."/>
        </authorList>
    </citation>
    <scope>NUCLEOTIDE SEQUENCE [LARGE SCALE GENOMIC DNA]</scope>
    <source>
        <strain evidence="10 11">M1-21</strain>
    </source>
</reference>
<dbReference type="CDD" id="cd00165">
    <property type="entry name" value="S4"/>
    <property type="match status" value="1"/>
</dbReference>
<evidence type="ECO:0000256" key="5">
    <source>
        <dbReference type="ARBA" id="ARBA00037590"/>
    </source>
</evidence>
<dbReference type="GO" id="GO:0016853">
    <property type="term" value="F:isomerase activity"/>
    <property type="evidence" value="ECO:0007669"/>
    <property type="project" value="UniProtKB-KW"/>
</dbReference>
<comment type="catalytic activity">
    <reaction evidence="4">
        <text>uridine(516) in 16S rRNA = pseudouridine(516) in 16S rRNA</text>
        <dbReference type="Rhea" id="RHEA:38867"/>
        <dbReference type="Rhea" id="RHEA-COMP:10089"/>
        <dbReference type="Rhea" id="RHEA-COMP:10090"/>
        <dbReference type="ChEBI" id="CHEBI:65314"/>
        <dbReference type="ChEBI" id="CHEBI:65315"/>
        <dbReference type="EC" id="5.4.99.19"/>
    </reaction>
</comment>
<evidence type="ECO:0000256" key="6">
    <source>
        <dbReference type="PROSITE-ProRule" id="PRU00182"/>
    </source>
</evidence>
<proteinExistence type="inferred from homology"/>
<dbReference type="PANTHER" id="PTHR47683:SF4">
    <property type="entry name" value="PSEUDOURIDINE SYNTHASE"/>
    <property type="match status" value="1"/>
</dbReference>
<dbReference type="PROSITE" id="PS50889">
    <property type="entry name" value="S4"/>
    <property type="match status" value="1"/>
</dbReference>
<evidence type="ECO:0000259" key="9">
    <source>
        <dbReference type="Pfam" id="PF01479"/>
    </source>
</evidence>
<feature type="domain" description="RNA-binding S4" evidence="9">
    <location>
        <begin position="3"/>
        <end position="37"/>
    </location>
</feature>
<dbReference type="Pfam" id="PF00849">
    <property type="entry name" value="PseudoU_synth_2"/>
    <property type="match status" value="1"/>
</dbReference>
<dbReference type="PANTHER" id="PTHR47683">
    <property type="entry name" value="PSEUDOURIDINE SYNTHASE FAMILY PROTEIN-RELATED"/>
    <property type="match status" value="1"/>
</dbReference>
<keyword evidence="2 6" id="KW-0694">RNA-binding</keyword>
<keyword evidence="3 7" id="KW-0413">Isomerase</keyword>
<dbReference type="RefSeq" id="WP_345918807.1">
    <property type="nucleotide sequence ID" value="NZ_JBDIVE010000002.1"/>
</dbReference>
<dbReference type="Pfam" id="PF01479">
    <property type="entry name" value="S4"/>
    <property type="match status" value="1"/>
</dbReference>
<dbReference type="InterPro" id="IPR000748">
    <property type="entry name" value="PsdUridine_synth_RsuA/RluB/E/F"/>
</dbReference>
<dbReference type="InterPro" id="IPR036986">
    <property type="entry name" value="S4_RNA-bd_sf"/>
</dbReference>
<evidence type="ECO:0000313" key="10">
    <source>
        <dbReference type="EMBL" id="MEN3068044.1"/>
    </source>
</evidence>
<comment type="function">
    <text evidence="5">Responsible for synthesis of pseudouridine from uracil-516 in 16S ribosomal RNA.</text>
</comment>
<dbReference type="PROSITE" id="PS01149">
    <property type="entry name" value="PSI_RSU"/>
    <property type="match status" value="1"/>
</dbReference>
<organism evidence="10 11">
    <name type="scientific">Uliginosibacterium sediminicola</name>
    <dbReference type="NCBI Taxonomy" id="2024550"/>
    <lineage>
        <taxon>Bacteria</taxon>
        <taxon>Pseudomonadati</taxon>
        <taxon>Pseudomonadota</taxon>
        <taxon>Betaproteobacteria</taxon>
        <taxon>Rhodocyclales</taxon>
        <taxon>Zoogloeaceae</taxon>
        <taxon>Uliginosibacterium</taxon>
    </lineage>
</organism>
<name>A0ABU9YWC7_9RHOO</name>
<dbReference type="EC" id="5.4.99.-" evidence="7"/>
<keyword evidence="11" id="KW-1185">Reference proteome</keyword>
<dbReference type="Gene3D" id="3.10.290.10">
    <property type="entry name" value="RNA-binding S4 domain"/>
    <property type="match status" value="1"/>
</dbReference>
<gene>
    <name evidence="10" type="ORF">ABDB84_06090</name>
</gene>
<dbReference type="InterPro" id="IPR002942">
    <property type="entry name" value="S4_RNA-bd"/>
</dbReference>
<dbReference type="SUPFAM" id="SSF55174">
    <property type="entry name" value="Alpha-L RNA-binding motif"/>
    <property type="match status" value="1"/>
</dbReference>
<dbReference type="Proteomes" id="UP001410394">
    <property type="component" value="Unassembled WGS sequence"/>
</dbReference>
<accession>A0ABU9YWC7</accession>
<evidence type="ECO:0000256" key="3">
    <source>
        <dbReference type="ARBA" id="ARBA00023235"/>
    </source>
</evidence>
<dbReference type="EMBL" id="JBDIVE010000002">
    <property type="protein sequence ID" value="MEN3068044.1"/>
    <property type="molecule type" value="Genomic_DNA"/>
</dbReference>
<comment type="similarity">
    <text evidence="1 7">Belongs to the pseudouridine synthase RsuA family.</text>
</comment>
<dbReference type="Gene3D" id="3.30.70.580">
    <property type="entry name" value="Pseudouridine synthase I, catalytic domain, N-terminal subdomain"/>
    <property type="match status" value="1"/>
</dbReference>
<dbReference type="InterPro" id="IPR006145">
    <property type="entry name" value="PsdUridine_synth_RsuA/RluA"/>
</dbReference>
<sequence>MQLDRIIQSQGFGSRKECRALIRAGGVKVGGAVITDPFVEYAPQGFQFEIDDWEWEYSEKVYLALYKPAGYECSHKPKHNESIYYLLPQPLVTRGAQSVGRLDVDTTGLLLFSDDGQFIHAISSAKRQVTKTYRATTAEDVTDEQIEQLLAGVQLIDEREPACALQARRADTRVIELVVDQGKYHLVKRMIAAAGNHVAQLHRTAVGALSLEDGSLPELESSDWCYLRPKHLALLGYNATEASST</sequence>
<comment type="caution">
    <text evidence="10">The sequence shown here is derived from an EMBL/GenBank/DDBJ whole genome shotgun (WGS) entry which is preliminary data.</text>
</comment>
<dbReference type="InterPro" id="IPR020094">
    <property type="entry name" value="TruA/RsuA/RluB/E/F_N"/>
</dbReference>
<dbReference type="NCBIfam" id="TIGR00093">
    <property type="entry name" value="pseudouridine synthase"/>
    <property type="match status" value="1"/>
</dbReference>
<evidence type="ECO:0000256" key="4">
    <source>
        <dbReference type="ARBA" id="ARBA00036749"/>
    </source>
</evidence>
<dbReference type="InterPro" id="IPR050343">
    <property type="entry name" value="RsuA_PseudoU_synthase"/>
</dbReference>
<dbReference type="InterPro" id="IPR018496">
    <property type="entry name" value="PsdUridine_synth_RsuA/RluB_CS"/>
</dbReference>
<dbReference type="InterPro" id="IPR042092">
    <property type="entry name" value="PsdUridine_s_RsuA/RluB/E/F_cat"/>
</dbReference>
<dbReference type="SUPFAM" id="SSF55120">
    <property type="entry name" value="Pseudouridine synthase"/>
    <property type="match status" value="1"/>
</dbReference>
<evidence type="ECO:0000259" key="8">
    <source>
        <dbReference type="Pfam" id="PF00849"/>
    </source>
</evidence>
<evidence type="ECO:0000313" key="11">
    <source>
        <dbReference type="Proteomes" id="UP001410394"/>
    </source>
</evidence>
<protein>
    <recommendedName>
        <fullName evidence="7">Pseudouridine synthase</fullName>
        <ecNumber evidence="7">5.4.99.-</ecNumber>
    </recommendedName>
</protein>
<feature type="domain" description="Pseudouridine synthase RsuA/RluA-like" evidence="8">
    <location>
        <begin position="62"/>
        <end position="193"/>
    </location>
</feature>
<evidence type="ECO:0000256" key="2">
    <source>
        <dbReference type="ARBA" id="ARBA00022884"/>
    </source>
</evidence>
<evidence type="ECO:0000256" key="1">
    <source>
        <dbReference type="ARBA" id="ARBA00008348"/>
    </source>
</evidence>
<dbReference type="InterPro" id="IPR020103">
    <property type="entry name" value="PsdUridine_synth_cat_dom_sf"/>
</dbReference>
<evidence type="ECO:0000256" key="7">
    <source>
        <dbReference type="RuleBase" id="RU003887"/>
    </source>
</evidence>
<dbReference type="Gene3D" id="3.30.70.1560">
    <property type="entry name" value="Alpha-L RNA-binding motif"/>
    <property type="match status" value="1"/>
</dbReference>